<organism evidence="2 3">
    <name type="scientific">Kwoniella pini CBS 10737</name>
    <dbReference type="NCBI Taxonomy" id="1296096"/>
    <lineage>
        <taxon>Eukaryota</taxon>
        <taxon>Fungi</taxon>
        <taxon>Dikarya</taxon>
        <taxon>Basidiomycota</taxon>
        <taxon>Agaricomycotina</taxon>
        <taxon>Tremellomycetes</taxon>
        <taxon>Tremellales</taxon>
        <taxon>Cryptococcaceae</taxon>
        <taxon>Kwoniella</taxon>
    </lineage>
</organism>
<dbReference type="EMBL" id="CP144522">
    <property type="protein sequence ID" value="WWC69563.1"/>
    <property type="molecule type" value="Genomic_DNA"/>
</dbReference>
<feature type="compositionally biased region" description="Polar residues" evidence="1">
    <location>
        <begin position="29"/>
        <end position="68"/>
    </location>
</feature>
<keyword evidence="3" id="KW-1185">Reference proteome</keyword>
<feature type="compositionally biased region" description="Polar residues" evidence="1">
    <location>
        <begin position="101"/>
        <end position="136"/>
    </location>
</feature>
<name>A0AAJ8MQ49_9TREE</name>
<dbReference type="RefSeq" id="XP_070058882.1">
    <property type="nucleotide sequence ID" value="XM_070202781.1"/>
</dbReference>
<evidence type="ECO:0000313" key="2">
    <source>
        <dbReference type="EMBL" id="WWC69563.1"/>
    </source>
</evidence>
<evidence type="ECO:0000313" key="3">
    <source>
        <dbReference type="Proteomes" id="UP000094020"/>
    </source>
</evidence>
<gene>
    <name evidence="2" type="ORF">I206_103506</name>
</gene>
<feature type="compositionally biased region" description="Low complexity" evidence="1">
    <location>
        <begin position="137"/>
        <end position="150"/>
    </location>
</feature>
<reference evidence="2" key="1">
    <citation type="submission" date="2013-07" db="EMBL/GenBank/DDBJ databases">
        <authorList>
            <consortium name="The Broad Institute Genome Sequencing Platform"/>
            <person name="Cuomo C."/>
            <person name="Litvintseva A."/>
            <person name="Chen Y."/>
            <person name="Heitman J."/>
            <person name="Sun S."/>
            <person name="Springer D."/>
            <person name="Dromer F."/>
            <person name="Young S.K."/>
            <person name="Zeng Q."/>
            <person name="Gargeya S."/>
            <person name="Fitzgerald M."/>
            <person name="Abouelleil A."/>
            <person name="Alvarado L."/>
            <person name="Berlin A.M."/>
            <person name="Chapman S.B."/>
            <person name="Dewar J."/>
            <person name="Goldberg J."/>
            <person name="Griggs A."/>
            <person name="Gujja S."/>
            <person name="Hansen M."/>
            <person name="Howarth C."/>
            <person name="Imamovic A."/>
            <person name="Larimer J."/>
            <person name="McCowan C."/>
            <person name="Murphy C."/>
            <person name="Pearson M."/>
            <person name="Priest M."/>
            <person name="Roberts A."/>
            <person name="Saif S."/>
            <person name="Shea T."/>
            <person name="Sykes S."/>
            <person name="Wortman J."/>
            <person name="Nusbaum C."/>
            <person name="Birren B."/>
        </authorList>
    </citation>
    <scope>NUCLEOTIDE SEQUENCE</scope>
    <source>
        <strain evidence="2">CBS 10737</strain>
    </source>
</reference>
<reference evidence="2" key="2">
    <citation type="submission" date="2024-02" db="EMBL/GenBank/DDBJ databases">
        <title>Comparative genomics of Cryptococcus and Kwoniella reveals pathogenesis evolution and contrasting modes of karyotype evolution via chromosome fusion or intercentromeric recombination.</title>
        <authorList>
            <person name="Coelho M.A."/>
            <person name="David-Palma M."/>
            <person name="Shea T."/>
            <person name="Bowers K."/>
            <person name="McGinley-Smith S."/>
            <person name="Mohammad A.W."/>
            <person name="Gnirke A."/>
            <person name="Yurkov A.M."/>
            <person name="Nowrousian M."/>
            <person name="Sun S."/>
            <person name="Cuomo C.A."/>
            <person name="Heitman J."/>
        </authorList>
    </citation>
    <scope>NUCLEOTIDE SEQUENCE</scope>
    <source>
        <strain evidence="2">CBS 10737</strain>
    </source>
</reference>
<feature type="region of interest" description="Disordered" evidence="1">
    <location>
        <begin position="18"/>
        <end position="82"/>
    </location>
</feature>
<dbReference type="Proteomes" id="UP000094020">
    <property type="component" value="Chromosome 4"/>
</dbReference>
<accession>A0AAJ8MQ49</accession>
<feature type="compositionally biased region" description="Basic and acidic residues" evidence="1">
    <location>
        <begin position="154"/>
        <end position="168"/>
    </location>
</feature>
<dbReference type="KEGG" id="kpin:30169859"/>
<evidence type="ECO:0000256" key="1">
    <source>
        <dbReference type="SAM" id="MobiDB-lite"/>
    </source>
</evidence>
<feature type="region of interest" description="Disordered" evidence="1">
    <location>
        <begin position="95"/>
        <end position="170"/>
    </location>
</feature>
<dbReference type="AlphaFoldDB" id="A0AAJ8MQ49"/>
<sequence>MLAARSIRQSSRFHRGLSTIGNDIFPHAESSSAPSRRRQYASSAEATVVSDQTGEISSASPLEGTYQSRSKRNIKSNPKAKQAFLRARKLAEAIRSEKEGNSAQISRIKTSTNVEKAQNGDSNFWSDLLNKPTTIDTSSQQTVNTNSSPTLDDLLSKKPDREPPDPWHPKYPQLYRKVYESLDSAFVHRQLKSFSTQLGIYHNAKASKGGMIKKIMKSWKWVEPRNKPKDPDPFVFDLPPPELFLFVRQEELIQSLMDGYERLNMSILPFSEVPQPSSIMLTPNEGDPNRKVLVASGKLEPLMRLSQIISDQKQTLQNVTISSGEINQLKASDGLLRMVSNASGAYVESLPENKYRITAKSSEDIESAKQLLGIASLHSEILPSYRSLDVLLPTPRNFQTQPLRLSLYPFTPSLTESFPWTILPSIASKTLFRLKKVTEWNSKPAIREIDQKNEKIHIAPYLSFSSKNKADIIENIPKTKKQPYFPMNPEELEEEEAERRKGETEFQNLIMDLTAKKGKKRLKLQFGNLLFPIQPKDGRLGTFDNPLPGLWPIETLKNWLIPSHAGNSMVNSTIKPDKKPIFTPSLTPSMIQFPLIEGQSKELRRIRYRSIPSSPTPADSPSSESRFVEFTYTKERTREEKWQDQYDAALNKLEKAILEEEQTIGQEQSITPDEQIIQGSAEEVESHSSTSLFSKQTSAINEGSPEVSEALTSVDEVESISSTTPEVGSAEPDISYTKTFEAVFGVIKESDLLIPDRPNDVRITSTSTVTLPENKIPEAISAIFEAEKEGKLSSSLLPPSKVNIKDEEYTLEYDERVEMIEEAKDIEIAGNTLTLFRRSMRVIEQGMEGKSKPLVYSELECGSTSYGTLPIEFYRELAFMTRDVGPDAGALKRGNILSAFGGSAGWNGMTGY</sequence>
<proteinExistence type="predicted"/>
<dbReference type="GeneID" id="30169859"/>
<protein>
    <submittedName>
        <fullName evidence="2">Uncharacterized protein</fullName>
    </submittedName>
</protein>